<reference evidence="5" key="1">
    <citation type="submission" date="2017-09" db="EMBL/GenBank/DDBJ databases">
        <authorList>
            <person name="Varghese N."/>
            <person name="Submissions S."/>
        </authorList>
    </citation>
    <scope>NUCLEOTIDE SEQUENCE [LARGE SCALE GENOMIC DNA]</scope>
    <source>
        <strain evidence="5">DSM 29961</strain>
    </source>
</reference>
<accession>A0A286GV01</accession>
<gene>
    <name evidence="4" type="ORF">SAMN06269250_6366</name>
</gene>
<keyword evidence="1" id="KW-0812">Transmembrane</keyword>
<dbReference type="PANTHER" id="PTHR30273">
    <property type="entry name" value="PERIPLASMIC SIGNAL SENSOR AND SIGMA FACTOR ACTIVATOR FECR-RELATED"/>
    <property type="match status" value="1"/>
</dbReference>
<dbReference type="AlphaFoldDB" id="A0A286GV01"/>
<evidence type="ECO:0000256" key="1">
    <source>
        <dbReference type="SAM" id="Phobius"/>
    </source>
</evidence>
<dbReference type="Pfam" id="PF04773">
    <property type="entry name" value="FecR"/>
    <property type="match status" value="1"/>
</dbReference>
<evidence type="ECO:0000313" key="5">
    <source>
        <dbReference type="Proteomes" id="UP000219452"/>
    </source>
</evidence>
<keyword evidence="1" id="KW-1133">Transmembrane helix</keyword>
<sequence length="349" mass="39469">MEDLVNKAVLFDYFSGRVSPLQKKSVESWLSEGSNRELYYQWLHEWEMNRLQTNTNWQLVYEKTAQRINNTFPAVEEQEPPPKTWTISRWGGWISRSGLLAASVALLLMAIGWLFRDALLYKTVRTGFGETRSLTLPDGSAVTMNANSSLRYSRWFGTSIGVGNRTLIADSAHENPRMVELTGEADFSIRHLPNNRRFVVMTPGGLKVTVLGTQFTVFSRERATRVALRSGRVQLTTGQKTTPPLIMQPGDLVTLNRQGKLDLTRTAHPESMAAWKDHRFNFDQTSLREIADILHENYGLVVTIGTSQLAGRTISGSFTAQNANELLKLIAQLLQVNYIRENDRVSFTD</sequence>
<protein>
    <submittedName>
        <fullName evidence="4">FecR family protein</fullName>
    </submittedName>
</protein>
<evidence type="ECO:0000259" key="2">
    <source>
        <dbReference type="Pfam" id="PF04773"/>
    </source>
</evidence>
<dbReference type="InterPro" id="IPR032508">
    <property type="entry name" value="FecR_C"/>
</dbReference>
<dbReference type="InterPro" id="IPR012373">
    <property type="entry name" value="Ferrdict_sens_TM"/>
</dbReference>
<feature type="transmembrane region" description="Helical" evidence="1">
    <location>
        <begin position="93"/>
        <end position="115"/>
    </location>
</feature>
<dbReference type="Pfam" id="PF16344">
    <property type="entry name" value="FecR_C"/>
    <property type="match status" value="1"/>
</dbReference>
<evidence type="ECO:0000259" key="3">
    <source>
        <dbReference type="Pfam" id="PF16344"/>
    </source>
</evidence>
<dbReference type="InterPro" id="IPR006860">
    <property type="entry name" value="FecR"/>
</dbReference>
<name>A0A286GV01_9BACT</name>
<dbReference type="OrthoDB" id="1523489at2"/>
<feature type="domain" description="Protein FecR C-terminal" evidence="3">
    <location>
        <begin position="279"/>
        <end position="345"/>
    </location>
</feature>
<proteinExistence type="predicted"/>
<dbReference type="GO" id="GO:0016989">
    <property type="term" value="F:sigma factor antagonist activity"/>
    <property type="evidence" value="ECO:0007669"/>
    <property type="project" value="TreeGrafter"/>
</dbReference>
<dbReference type="Gene3D" id="2.60.120.1440">
    <property type="match status" value="1"/>
</dbReference>
<feature type="domain" description="FecR protein" evidence="2">
    <location>
        <begin position="123"/>
        <end position="234"/>
    </location>
</feature>
<dbReference type="PANTHER" id="PTHR30273:SF2">
    <property type="entry name" value="PROTEIN FECR"/>
    <property type="match status" value="1"/>
</dbReference>
<keyword evidence="5" id="KW-1185">Reference proteome</keyword>
<organism evidence="4 5">
    <name type="scientific">Spirosoma fluviale</name>
    <dbReference type="NCBI Taxonomy" id="1597977"/>
    <lineage>
        <taxon>Bacteria</taxon>
        <taxon>Pseudomonadati</taxon>
        <taxon>Bacteroidota</taxon>
        <taxon>Cytophagia</taxon>
        <taxon>Cytophagales</taxon>
        <taxon>Cytophagaceae</taxon>
        <taxon>Spirosoma</taxon>
    </lineage>
</organism>
<dbReference type="Proteomes" id="UP000219452">
    <property type="component" value="Unassembled WGS sequence"/>
</dbReference>
<dbReference type="Gene3D" id="3.55.50.30">
    <property type="match status" value="1"/>
</dbReference>
<evidence type="ECO:0000313" key="4">
    <source>
        <dbReference type="EMBL" id="SOD99321.1"/>
    </source>
</evidence>
<dbReference type="PIRSF" id="PIRSF018266">
    <property type="entry name" value="FecR"/>
    <property type="match status" value="1"/>
</dbReference>
<dbReference type="EMBL" id="OCNH01000009">
    <property type="protein sequence ID" value="SOD99321.1"/>
    <property type="molecule type" value="Genomic_DNA"/>
</dbReference>
<dbReference type="RefSeq" id="WP_097131800.1">
    <property type="nucleotide sequence ID" value="NZ_OCNH01000009.1"/>
</dbReference>
<keyword evidence="1" id="KW-0472">Membrane</keyword>